<evidence type="ECO:0000313" key="1">
    <source>
        <dbReference type="EMBL" id="GAA5052733.1"/>
    </source>
</evidence>
<reference evidence="2" key="1">
    <citation type="journal article" date="2019" name="Int. J. Syst. Evol. Microbiol.">
        <title>The Global Catalogue of Microorganisms (GCM) 10K type strain sequencing project: providing services to taxonomists for standard genome sequencing and annotation.</title>
        <authorList>
            <consortium name="The Broad Institute Genomics Platform"/>
            <consortium name="The Broad Institute Genome Sequencing Center for Infectious Disease"/>
            <person name="Wu L."/>
            <person name="Ma J."/>
        </authorList>
    </citation>
    <scope>NUCLEOTIDE SEQUENCE [LARGE SCALE GENOMIC DNA]</scope>
    <source>
        <strain evidence="2">JCM 18014</strain>
    </source>
</reference>
<gene>
    <name evidence="1" type="ORF">GCM10023208_13950</name>
</gene>
<evidence type="ECO:0008006" key="3">
    <source>
        <dbReference type="Google" id="ProtNLM"/>
    </source>
</evidence>
<dbReference type="Proteomes" id="UP001500518">
    <property type="component" value="Unassembled WGS sequence"/>
</dbReference>
<organism evidence="1 2">
    <name type="scientific">Erythrobacter westpacificensis</name>
    <dbReference type="NCBI Taxonomy" id="1055231"/>
    <lineage>
        <taxon>Bacteria</taxon>
        <taxon>Pseudomonadati</taxon>
        <taxon>Pseudomonadota</taxon>
        <taxon>Alphaproteobacteria</taxon>
        <taxon>Sphingomonadales</taxon>
        <taxon>Erythrobacteraceae</taxon>
        <taxon>Erythrobacter/Porphyrobacter group</taxon>
        <taxon>Erythrobacter</taxon>
    </lineage>
</organism>
<protein>
    <recommendedName>
        <fullName evidence="3">Transposase</fullName>
    </recommendedName>
</protein>
<keyword evidence="2" id="KW-1185">Reference proteome</keyword>
<dbReference type="RefSeq" id="WP_346032384.1">
    <property type="nucleotide sequence ID" value="NZ_BAABHV010000009.1"/>
</dbReference>
<name>A0ABP9KA07_9SPHN</name>
<comment type="caution">
    <text evidence="1">The sequence shown here is derived from an EMBL/GenBank/DDBJ whole genome shotgun (WGS) entry which is preliminary data.</text>
</comment>
<proteinExistence type="predicted"/>
<evidence type="ECO:0000313" key="2">
    <source>
        <dbReference type="Proteomes" id="UP001500518"/>
    </source>
</evidence>
<accession>A0ABP9KA07</accession>
<dbReference type="EMBL" id="BAABHV010000009">
    <property type="protein sequence ID" value="GAA5052733.1"/>
    <property type="molecule type" value="Genomic_DNA"/>
</dbReference>
<sequence length="300" mass="33775">MPRVIHYEDAAACDLGDCIDALETEGFKPYEEESLLHGAKWLRRLANNRTFLGDMMLEELKAGVDVAEDASSYGPQVVMLSPLGREYYMRANFWPSADEHMFRASGPSAFSYELPHDHNFDFLTVGYFGPGYSSDYYEYEYEQVAGFIGEMANLRFVERSTLDPGKLMHYRAHLDVHSQLPPESLSVSINIMHASGAQGLLDQYRFDVEKDEIAGVISPGGSETFLRVAVGLGSEDALDLAHHFARAHPSDRMRLVALDAQAGVLDLRERDELWRRAESSGSRLVAREAMRRRRALEEAC</sequence>